<evidence type="ECO:0000259" key="10">
    <source>
        <dbReference type="Pfam" id="PF01266"/>
    </source>
</evidence>
<proteinExistence type="predicted"/>
<dbReference type="SUPFAM" id="SSF51905">
    <property type="entry name" value="FAD/NAD(P)-binding domain"/>
    <property type="match status" value="1"/>
</dbReference>
<evidence type="ECO:0000256" key="1">
    <source>
        <dbReference type="ARBA" id="ARBA00022490"/>
    </source>
</evidence>
<keyword evidence="12" id="KW-1185">Reference proteome</keyword>
<dbReference type="InterPro" id="IPR017610">
    <property type="entry name" value="tRNA_S-uridine_synth_MnmC_C"/>
</dbReference>
<organism evidence="11 12">
    <name type="scientific">[Empedobacter] haloabium</name>
    <dbReference type="NCBI Taxonomy" id="592317"/>
    <lineage>
        <taxon>Bacteria</taxon>
        <taxon>Pseudomonadati</taxon>
        <taxon>Pseudomonadota</taxon>
        <taxon>Betaproteobacteria</taxon>
        <taxon>Burkholderiales</taxon>
        <taxon>Oxalobacteraceae</taxon>
        <taxon>Telluria group</taxon>
        <taxon>Telluria group incertae sedis</taxon>
    </lineage>
</organism>
<dbReference type="GO" id="GO:0004808">
    <property type="term" value="F:tRNA (5-methylaminomethyl-2-thiouridylate)(34)-methyltransferase activity"/>
    <property type="evidence" value="ECO:0007669"/>
    <property type="project" value="UniProtKB-EC"/>
</dbReference>
<dbReference type="Gene3D" id="3.50.50.60">
    <property type="entry name" value="FAD/NAD(P)-binding domain"/>
    <property type="match status" value="1"/>
</dbReference>
<dbReference type="PANTHER" id="PTHR13847:SF283">
    <property type="entry name" value="TRNA 5-METHYLAMINOMETHYL-2-THIOURIDINE BIOSYNTHESIS BIFUNCTIONAL PROTEIN MNMC"/>
    <property type="match status" value="1"/>
</dbReference>
<sequence length="577" mass="61353">MTTPPAASASARAPRWHADMRRVVLGTGFGHGEQLAAARAAGAPLHYIALLAELPAPQAIADPELRAAWPTAVPGLHRLELDGGRTTLDLLLGDVDTNLGEVTARVDEFFVPTPLASPRLLGKLALPGARLAVCDGGDTWRRGLRAAGFSWQEGGESGWLEARYTGRKPQAPRPVPPERSAIVIGAGVAGSAACERLCARGWQVTLLERHAEPATEASGNRAGIFMPLLSRDDNIPTRLTRAAYLYALRHWQRLGGLAPAGEPMLGDQCGVLQLARDADHAALQREIVEHWRYPQEFVRWLDAGAAATLLGGATPHGAWLFEQGGWANPASICRAMLAACGDRLRRVFSAAAVRLERRDGRWHAIGADGTVLASAAHAIVANGAGALTLAQTAALPLYTMRGQVTHVAAADFAALPLVICREAYMTPPVGGIVSVGATYDKDDERVLRPASQAENLARAREILGPARVPEDLPLQGRVGLRCMAPDRLPLVGALPDYGAPGRPERLRDVARLPNLHALLGYASRGLIWAPLAAELLAAMLEDEPLPVEASLAAALDPARFLLKERKRQGLPSVASAP</sequence>
<name>A0ABZ1UJ02_9BURK</name>
<evidence type="ECO:0000256" key="5">
    <source>
        <dbReference type="ARBA" id="ARBA00022691"/>
    </source>
</evidence>
<evidence type="ECO:0000256" key="4">
    <source>
        <dbReference type="ARBA" id="ARBA00022679"/>
    </source>
</evidence>
<keyword evidence="7" id="KW-0274">FAD</keyword>
<gene>
    <name evidence="11" type="primary">mnmC</name>
    <name evidence="11" type="ORF">E7V67_023640</name>
</gene>
<protein>
    <submittedName>
        <fullName evidence="11">FAD-dependent 5-carboxymethylaminomethyl-2-thiouridine(34) oxidoreductase MnmC</fullName>
        <ecNumber evidence="11">2.1.1.61</ecNumber>
    </submittedName>
</protein>
<keyword evidence="9" id="KW-0511">Multifunctional enzyme</keyword>
<accession>A0ABZ1UJ02</accession>
<dbReference type="EC" id="2.1.1.61" evidence="11"/>
<dbReference type="InterPro" id="IPR006076">
    <property type="entry name" value="FAD-dep_OxRdtase"/>
</dbReference>
<reference evidence="11 12" key="1">
    <citation type="journal article" date="2019" name="Int. J. Syst. Evol. Microbiol.">
        <title>The Draft Whole-Genome Sequence of the Antibiotic Producer Empedobacter haloabium ATCC 31962 Provides Indications for Its Taxonomic Reclassification.</title>
        <authorList>
            <person name="Miess H."/>
            <person name="Arlt P."/>
            <person name="Apel A.K."/>
            <person name="Weber T."/>
            <person name="Nieselt K."/>
            <person name="Hanssen F."/>
            <person name="Czemmel S."/>
            <person name="Nahnsen S."/>
            <person name="Gross H."/>
        </authorList>
    </citation>
    <scope>NUCLEOTIDE SEQUENCE [LARGE SCALE GENOMIC DNA]</scope>
    <source>
        <strain evidence="11 12">ATCC 31962</strain>
    </source>
</reference>
<evidence type="ECO:0000256" key="7">
    <source>
        <dbReference type="ARBA" id="ARBA00022827"/>
    </source>
</evidence>
<dbReference type="PANTHER" id="PTHR13847">
    <property type="entry name" value="SARCOSINE DEHYDROGENASE-RELATED"/>
    <property type="match status" value="1"/>
</dbReference>
<dbReference type="Gene3D" id="3.40.50.150">
    <property type="entry name" value="Vaccinia Virus protein VP39"/>
    <property type="match status" value="1"/>
</dbReference>
<dbReference type="Pfam" id="PF01266">
    <property type="entry name" value="DAO"/>
    <property type="match status" value="1"/>
</dbReference>
<keyword evidence="5" id="KW-0949">S-adenosyl-L-methionine</keyword>
<dbReference type="InterPro" id="IPR029063">
    <property type="entry name" value="SAM-dependent_MTases_sf"/>
</dbReference>
<evidence type="ECO:0000256" key="2">
    <source>
        <dbReference type="ARBA" id="ARBA00022603"/>
    </source>
</evidence>
<dbReference type="Gene3D" id="3.30.9.10">
    <property type="entry name" value="D-Amino Acid Oxidase, subunit A, domain 2"/>
    <property type="match status" value="1"/>
</dbReference>
<dbReference type="EMBL" id="CP136508">
    <property type="protein sequence ID" value="WUR12654.1"/>
    <property type="molecule type" value="Genomic_DNA"/>
</dbReference>
<keyword evidence="8" id="KW-0560">Oxidoreductase</keyword>
<evidence type="ECO:0000313" key="11">
    <source>
        <dbReference type="EMBL" id="WUR12654.1"/>
    </source>
</evidence>
<evidence type="ECO:0000256" key="8">
    <source>
        <dbReference type="ARBA" id="ARBA00023002"/>
    </source>
</evidence>
<evidence type="ECO:0000256" key="6">
    <source>
        <dbReference type="ARBA" id="ARBA00022694"/>
    </source>
</evidence>
<dbReference type="Proteomes" id="UP000321323">
    <property type="component" value="Chromosome"/>
</dbReference>
<keyword evidence="4 11" id="KW-0808">Transferase</keyword>
<dbReference type="NCBIfam" id="TIGR03197">
    <property type="entry name" value="MnmC_Cterm"/>
    <property type="match status" value="1"/>
</dbReference>
<keyword evidence="6" id="KW-0819">tRNA processing</keyword>
<evidence type="ECO:0000256" key="9">
    <source>
        <dbReference type="ARBA" id="ARBA00023268"/>
    </source>
</evidence>
<dbReference type="InterPro" id="IPR036188">
    <property type="entry name" value="FAD/NAD-bd_sf"/>
</dbReference>
<keyword evidence="2 11" id="KW-0489">Methyltransferase</keyword>
<keyword evidence="1" id="KW-0963">Cytoplasm</keyword>
<keyword evidence="3" id="KW-0285">Flavoprotein</keyword>
<feature type="domain" description="FAD dependent oxidoreductase" evidence="10">
    <location>
        <begin position="181"/>
        <end position="539"/>
    </location>
</feature>
<evidence type="ECO:0000313" key="12">
    <source>
        <dbReference type="Proteomes" id="UP000321323"/>
    </source>
</evidence>
<dbReference type="GO" id="GO:0032259">
    <property type="term" value="P:methylation"/>
    <property type="evidence" value="ECO:0007669"/>
    <property type="project" value="UniProtKB-KW"/>
</dbReference>
<evidence type="ECO:0000256" key="3">
    <source>
        <dbReference type="ARBA" id="ARBA00022630"/>
    </source>
</evidence>